<dbReference type="Pfam" id="PF00528">
    <property type="entry name" value="BPD_transp_1"/>
    <property type="match status" value="1"/>
</dbReference>
<feature type="region of interest" description="Disordered" evidence="8">
    <location>
        <begin position="90"/>
        <end position="110"/>
    </location>
</feature>
<evidence type="ECO:0000256" key="3">
    <source>
        <dbReference type="ARBA" id="ARBA00022475"/>
    </source>
</evidence>
<name>A0ABP8YKR8_9MICO</name>
<keyword evidence="4 7" id="KW-0812">Transmembrane</keyword>
<evidence type="ECO:0000313" key="11">
    <source>
        <dbReference type="Proteomes" id="UP001500556"/>
    </source>
</evidence>
<gene>
    <name evidence="10" type="ORF">GCM10025782_32910</name>
</gene>
<comment type="subcellular location">
    <subcellularLocation>
        <location evidence="1 7">Cell membrane</location>
        <topology evidence="1 7">Multi-pass membrane protein</topology>
    </subcellularLocation>
</comment>
<dbReference type="PANTHER" id="PTHR43386">
    <property type="entry name" value="OLIGOPEPTIDE TRANSPORT SYSTEM PERMEASE PROTEIN APPC"/>
    <property type="match status" value="1"/>
</dbReference>
<dbReference type="CDD" id="cd06261">
    <property type="entry name" value="TM_PBP2"/>
    <property type="match status" value="1"/>
</dbReference>
<feature type="transmembrane region" description="Helical" evidence="7">
    <location>
        <begin position="255"/>
        <end position="275"/>
    </location>
</feature>
<dbReference type="InterPro" id="IPR035906">
    <property type="entry name" value="MetI-like_sf"/>
</dbReference>
<feature type="transmembrane region" description="Helical" evidence="7">
    <location>
        <begin position="205"/>
        <end position="224"/>
    </location>
</feature>
<dbReference type="EMBL" id="BAABLO010000012">
    <property type="protein sequence ID" value="GAA4731227.1"/>
    <property type="molecule type" value="Genomic_DNA"/>
</dbReference>
<evidence type="ECO:0000259" key="9">
    <source>
        <dbReference type="PROSITE" id="PS50928"/>
    </source>
</evidence>
<feature type="transmembrane region" description="Helical" evidence="7">
    <location>
        <begin position="168"/>
        <end position="189"/>
    </location>
</feature>
<organism evidence="10 11">
    <name type="scientific">Pedococcus ginsenosidimutans</name>
    <dbReference type="NCBI Taxonomy" id="490570"/>
    <lineage>
        <taxon>Bacteria</taxon>
        <taxon>Bacillati</taxon>
        <taxon>Actinomycetota</taxon>
        <taxon>Actinomycetes</taxon>
        <taxon>Micrococcales</taxon>
        <taxon>Intrasporangiaceae</taxon>
        <taxon>Pedococcus</taxon>
    </lineage>
</organism>
<evidence type="ECO:0000256" key="8">
    <source>
        <dbReference type="SAM" id="MobiDB-lite"/>
    </source>
</evidence>
<keyword evidence="6 7" id="KW-0472">Membrane</keyword>
<keyword evidence="5 7" id="KW-1133">Transmembrane helix</keyword>
<evidence type="ECO:0000256" key="6">
    <source>
        <dbReference type="ARBA" id="ARBA00023136"/>
    </source>
</evidence>
<evidence type="ECO:0000256" key="5">
    <source>
        <dbReference type="ARBA" id="ARBA00022989"/>
    </source>
</evidence>
<evidence type="ECO:0000256" key="7">
    <source>
        <dbReference type="RuleBase" id="RU363032"/>
    </source>
</evidence>
<dbReference type="Proteomes" id="UP001500556">
    <property type="component" value="Unassembled WGS sequence"/>
</dbReference>
<feature type="transmembrane region" description="Helical" evidence="7">
    <location>
        <begin position="52"/>
        <end position="73"/>
    </location>
</feature>
<dbReference type="SUPFAM" id="SSF161098">
    <property type="entry name" value="MetI-like"/>
    <property type="match status" value="1"/>
</dbReference>
<feature type="domain" description="ABC transmembrane type-1" evidence="9">
    <location>
        <begin position="129"/>
        <end position="331"/>
    </location>
</feature>
<evidence type="ECO:0000256" key="4">
    <source>
        <dbReference type="ARBA" id="ARBA00022692"/>
    </source>
</evidence>
<keyword evidence="3" id="KW-1003">Cell membrane</keyword>
<accession>A0ABP8YKR8</accession>
<keyword evidence="11" id="KW-1185">Reference proteome</keyword>
<evidence type="ECO:0000313" key="10">
    <source>
        <dbReference type="EMBL" id="GAA4731227.1"/>
    </source>
</evidence>
<sequence length="344" mass="36614">MTDHPRDTGPQRDAPVDTLDSDLAIRAETAEKAIAGRTPAQLARARLGRDKITMGVLTVVVLAVVVAVVAPLLSRLGVLDPNSFHGELIDPNTGGLPKSGTPGGMSLSHPLGLEPGTGRDVLSRILLGMTFSMIVSLSATVISIVGGTALGVVAGFRGGKSDFFITRFIDMMLSFPQTLMLLALSGMFIQRLTSLGVPAGNPSNGLYIILVLGIFAIPYIARIIRGQVLSLREREFIEAARSLGARNGRIYVKELVPNLWAPILVYFTLLLPVNVSAEATLSFLGVGIQPPTPTLGNILKYSVNYAPADFTFFFYPALTIAVLVISFSLLGDGLRDAFDPKAGR</sequence>
<keyword evidence="2 7" id="KW-0813">Transport</keyword>
<evidence type="ECO:0000256" key="1">
    <source>
        <dbReference type="ARBA" id="ARBA00004651"/>
    </source>
</evidence>
<evidence type="ECO:0000256" key="2">
    <source>
        <dbReference type="ARBA" id="ARBA00022448"/>
    </source>
</evidence>
<dbReference type="Gene3D" id="1.10.3720.10">
    <property type="entry name" value="MetI-like"/>
    <property type="match status" value="1"/>
</dbReference>
<dbReference type="PANTHER" id="PTHR43386:SF1">
    <property type="entry name" value="D,D-DIPEPTIDE TRANSPORT SYSTEM PERMEASE PROTEIN DDPC-RELATED"/>
    <property type="match status" value="1"/>
</dbReference>
<reference evidence="11" key="1">
    <citation type="journal article" date="2019" name="Int. J. Syst. Evol. Microbiol.">
        <title>The Global Catalogue of Microorganisms (GCM) 10K type strain sequencing project: providing services to taxonomists for standard genome sequencing and annotation.</title>
        <authorList>
            <consortium name="The Broad Institute Genomics Platform"/>
            <consortium name="The Broad Institute Genome Sequencing Center for Infectious Disease"/>
            <person name="Wu L."/>
            <person name="Ma J."/>
        </authorList>
    </citation>
    <scope>NUCLEOTIDE SEQUENCE [LARGE SCALE GENOMIC DNA]</scope>
    <source>
        <strain evidence="11">JCM 18961</strain>
    </source>
</reference>
<dbReference type="RefSeq" id="WP_345504941.1">
    <property type="nucleotide sequence ID" value="NZ_BAABLO010000012.1"/>
</dbReference>
<dbReference type="PROSITE" id="PS50928">
    <property type="entry name" value="ABC_TM1"/>
    <property type="match status" value="1"/>
</dbReference>
<dbReference type="InterPro" id="IPR000515">
    <property type="entry name" value="MetI-like"/>
</dbReference>
<protein>
    <submittedName>
        <fullName evidence="10">ABC transporter permease</fullName>
    </submittedName>
</protein>
<comment type="caution">
    <text evidence="10">The sequence shown here is derived from an EMBL/GenBank/DDBJ whole genome shotgun (WGS) entry which is preliminary data.</text>
</comment>
<comment type="similarity">
    <text evidence="7">Belongs to the binding-protein-dependent transport system permease family.</text>
</comment>
<dbReference type="InterPro" id="IPR050366">
    <property type="entry name" value="BP-dependent_transpt_permease"/>
</dbReference>
<feature type="transmembrane region" description="Helical" evidence="7">
    <location>
        <begin position="125"/>
        <end position="156"/>
    </location>
</feature>
<proteinExistence type="inferred from homology"/>
<feature type="transmembrane region" description="Helical" evidence="7">
    <location>
        <begin position="312"/>
        <end position="331"/>
    </location>
</feature>